<keyword evidence="2" id="KW-0456">Lyase</keyword>
<name>A0A7S4QMT3_9STRA</name>
<feature type="compositionally biased region" description="Gly residues" evidence="3">
    <location>
        <begin position="75"/>
        <end position="86"/>
    </location>
</feature>
<evidence type="ECO:0000259" key="5">
    <source>
        <dbReference type="Pfam" id="PF05426"/>
    </source>
</evidence>
<evidence type="ECO:0000256" key="3">
    <source>
        <dbReference type="SAM" id="MobiDB-lite"/>
    </source>
</evidence>
<evidence type="ECO:0000256" key="2">
    <source>
        <dbReference type="ARBA" id="ARBA00023239"/>
    </source>
</evidence>
<dbReference type="SUPFAM" id="SSF48230">
    <property type="entry name" value="Chondroitin AC/alginate lyase"/>
    <property type="match status" value="1"/>
</dbReference>
<feature type="signal peptide" evidence="4">
    <location>
        <begin position="1"/>
        <end position="20"/>
    </location>
</feature>
<proteinExistence type="predicted"/>
<feature type="chain" id="PRO_5030974009" description="Alginate lyase domain-containing protein" evidence="4">
    <location>
        <begin position="21"/>
        <end position="556"/>
    </location>
</feature>
<dbReference type="Pfam" id="PF05426">
    <property type="entry name" value="Alginate_lyase"/>
    <property type="match status" value="1"/>
</dbReference>
<accession>A0A7S4QMT3</accession>
<reference evidence="6" key="1">
    <citation type="submission" date="2021-01" db="EMBL/GenBank/DDBJ databases">
        <authorList>
            <person name="Corre E."/>
            <person name="Pelletier E."/>
            <person name="Niang G."/>
            <person name="Scheremetjew M."/>
            <person name="Finn R."/>
            <person name="Kale V."/>
            <person name="Holt S."/>
            <person name="Cochrane G."/>
            <person name="Meng A."/>
            <person name="Brown T."/>
            <person name="Cohen L."/>
        </authorList>
    </citation>
    <scope>NUCLEOTIDE SEQUENCE</scope>
    <source>
        <strain evidence="6">GSO104</strain>
    </source>
</reference>
<dbReference type="EMBL" id="HBNS01006301">
    <property type="protein sequence ID" value="CAE4588357.1"/>
    <property type="molecule type" value="Transcribed_RNA"/>
</dbReference>
<keyword evidence="1 4" id="KW-0732">Signal</keyword>
<feature type="region of interest" description="Disordered" evidence="3">
    <location>
        <begin position="61"/>
        <end position="96"/>
    </location>
</feature>
<sequence length="556" mass="61005">MKMSFSTLVLGSLPAGMASTQTTTLNTVGWNPDTLQDIRNLLAGDSLPEWAQGAKDMLSSEAASRMSLPGRREGVGTGPWTVGGQGPDPPADGTSTSHDYHTVSGYYWPCYATCPSKFTHCAQGWDQDLHDGECDAASGIPWIKHDGFLRDENLEDLYTMINMMDTAEVLALAWWLLPEHDVTYAQTAVEVLGAWFWDESTGMEPRLEYGGAQPGIYNGTAGASIAFSYRLGTRLSDTMELLKTADADVWTAADAAGWADWSGRWVEWMTTSEFGRIELGAVGNHATFLYSHKLAMAKATGDDALVLDVVAGLRTREAGSLAWQIEPSGEMPIETARPTSKTYSIMNLNGLFLLGVAVENACRGLSCSSDWDWSWEVTSETSGEWDAYENTVAGCKWKETISNPSTVQDCKTSCLEHAECNAVVSRQTEKYGLYQCYLQKCLGTAYDHSATDPPTQPWDWKWTSHHYVAPPEVGTGSVRKALDFVLPYATGSKSWSEDFPYSLDGSNTSRDLALPLRIAAGKYDDYAYEADISLVDPLDWFSYTFDSLLFPPPGSL</sequence>
<evidence type="ECO:0000313" key="6">
    <source>
        <dbReference type="EMBL" id="CAE4588357.1"/>
    </source>
</evidence>
<evidence type="ECO:0000256" key="4">
    <source>
        <dbReference type="SAM" id="SignalP"/>
    </source>
</evidence>
<gene>
    <name evidence="6" type="ORF">DBRI00130_LOCUS5096</name>
</gene>
<dbReference type="InterPro" id="IPR008929">
    <property type="entry name" value="Chondroitin_lyas"/>
</dbReference>
<organism evidence="6">
    <name type="scientific">Ditylum brightwellii</name>
    <dbReference type="NCBI Taxonomy" id="49249"/>
    <lineage>
        <taxon>Eukaryota</taxon>
        <taxon>Sar</taxon>
        <taxon>Stramenopiles</taxon>
        <taxon>Ochrophyta</taxon>
        <taxon>Bacillariophyta</taxon>
        <taxon>Mediophyceae</taxon>
        <taxon>Lithodesmiophycidae</taxon>
        <taxon>Lithodesmiales</taxon>
        <taxon>Lithodesmiaceae</taxon>
        <taxon>Ditylum</taxon>
    </lineage>
</organism>
<protein>
    <recommendedName>
        <fullName evidence="5">Alginate lyase domain-containing protein</fullName>
    </recommendedName>
</protein>
<dbReference type="Gene3D" id="1.50.10.100">
    <property type="entry name" value="Chondroitin AC/alginate lyase"/>
    <property type="match status" value="1"/>
</dbReference>
<dbReference type="AlphaFoldDB" id="A0A7S4QMT3"/>
<dbReference type="GO" id="GO:0016829">
    <property type="term" value="F:lyase activity"/>
    <property type="evidence" value="ECO:0007669"/>
    <property type="project" value="UniProtKB-KW"/>
</dbReference>
<evidence type="ECO:0000256" key="1">
    <source>
        <dbReference type="ARBA" id="ARBA00022729"/>
    </source>
</evidence>
<dbReference type="InterPro" id="IPR008397">
    <property type="entry name" value="Alginate_lyase_dom"/>
</dbReference>
<feature type="domain" description="Alginate lyase" evidence="5">
    <location>
        <begin position="130"/>
        <end position="360"/>
    </location>
</feature>